<dbReference type="PANTHER" id="PTHR48100">
    <property type="entry name" value="BROAD-SPECIFICITY PHOSPHATASE YOR283W-RELATED"/>
    <property type="match status" value="1"/>
</dbReference>
<dbReference type="InterPro" id="IPR013078">
    <property type="entry name" value="His_Pase_superF_clade-1"/>
</dbReference>
<dbReference type="CDD" id="cd07067">
    <property type="entry name" value="HP_PGM_like"/>
    <property type="match status" value="1"/>
</dbReference>
<organism evidence="3 4">
    <name type="scientific">Fusobacterium mortiferum</name>
    <dbReference type="NCBI Taxonomy" id="850"/>
    <lineage>
        <taxon>Bacteria</taxon>
        <taxon>Fusobacteriati</taxon>
        <taxon>Fusobacteriota</taxon>
        <taxon>Fusobacteriia</taxon>
        <taxon>Fusobacteriales</taxon>
        <taxon>Fusobacteriaceae</taxon>
        <taxon>Fusobacterium</taxon>
    </lineage>
</organism>
<comment type="caution">
    <text evidence="3">The sequence shown here is derived from an EMBL/GenBank/DDBJ whole genome shotgun (WGS) entry which is preliminary data.</text>
</comment>
<dbReference type="GO" id="GO:0005737">
    <property type="term" value="C:cytoplasm"/>
    <property type="evidence" value="ECO:0007669"/>
    <property type="project" value="TreeGrafter"/>
</dbReference>
<gene>
    <name evidence="3" type="ORF">DW663_04090</name>
</gene>
<dbReference type="PROSITE" id="PS00175">
    <property type="entry name" value="PG_MUTASE"/>
    <property type="match status" value="1"/>
</dbReference>
<dbReference type="AlphaFoldDB" id="A0A414PY52"/>
<reference evidence="3 4" key="1">
    <citation type="submission" date="2018-08" db="EMBL/GenBank/DDBJ databases">
        <title>A genome reference for cultivated species of the human gut microbiota.</title>
        <authorList>
            <person name="Zou Y."/>
            <person name="Xue W."/>
            <person name="Luo G."/>
        </authorList>
    </citation>
    <scope>NUCLEOTIDE SEQUENCE [LARGE SCALE GENOMIC DNA]</scope>
    <source>
        <strain evidence="3 4">AM25-1</strain>
    </source>
</reference>
<dbReference type="PANTHER" id="PTHR48100:SF59">
    <property type="entry name" value="ADENOSYLCOBALAMIN_ALPHA-RIBAZOLE PHOSPHATASE"/>
    <property type="match status" value="1"/>
</dbReference>
<sequence>MGKLILVRHGQTDMNVEGIYFGWLDPALNEKGREQGERAKEVLRKISYDNIYSSDLKRASETARLVNYLNRELVLDKRLRELNFGIFEGLSYEEIKSKYPEECKESEKDWQNFNFITGENPKDLQKRAVEFVESLDLEKNNLVVTHWGVINCILSWYFSNGIESYWKYSVENGGICIIEFVDRFPILKGLNIG</sequence>
<dbReference type="Proteomes" id="UP000284676">
    <property type="component" value="Unassembled WGS sequence"/>
</dbReference>
<evidence type="ECO:0000256" key="1">
    <source>
        <dbReference type="PIRSR" id="PIRSR613078-1"/>
    </source>
</evidence>
<evidence type="ECO:0000313" key="4">
    <source>
        <dbReference type="Proteomes" id="UP000284676"/>
    </source>
</evidence>
<dbReference type="SMART" id="SM00855">
    <property type="entry name" value="PGAM"/>
    <property type="match status" value="1"/>
</dbReference>
<evidence type="ECO:0000256" key="2">
    <source>
        <dbReference type="PIRSR" id="PIRSR613078-2"/>
    </source>
</evidence>
<feature type="active site" description="Tele-phosphohistidine intermediate" evidence="1">
    <location>
        <position position="9"/>
    </location>
</feature>
<proteinExistence type="predicted"/>
<feature type="binding site" evidence="2">
    <location>
        <position position="58"/>
    </location>
    <ligand>
        <name>substrate</name>
    </ligand>
</feature>
<dbReference type="EMBL" id="QRHL01000004">
    <property type="protein sequence ID" value="RHF73456.1"/>
    <property type="molecule type" value="Genomic_DNA"/>
</dbReference>
<protein>
    <submittedName>
        <fullName evidence="3">Histidine phosphatase family protein</fullName>
    </submittedName>
</protein>
<dbReference type="GO" id="GO:0016791">
    <property type="term" value="F:phosphatase activity"/>
    <property type="evidence" value="ECO:0007669"/>
    <property type="project" value="TreeGrafter"/>
</dbReference>
<dbReference type="InterPro" id="IPR001345">
    <property type="entry name" value="PG/BPGM_mutase_AS"/>
</dbReference>
<feature type="active site" description="Proton donor/acceptor" evidence="1">
    <location>
        <position position="81"/>
    </location>
</feature>
<feature type="binding site" evidence="2">
    <location>
        <begin position="8"/>
        <end position="15"/>
    </location>
    <ligand>
        <name>substrate</name>
    </ligand>
</feature>
<evidence type="ECO:0000313" key="3">
    <source>
        <dbReference type="EMBL" id="RHF73456.1"/>
    </source>
</evidence>
<dbReference type="PIRSF" id="PIRSF000709">
    <property type="entry name" value="6PFK_2-Ptase"/>
    <property type="match status" value="1"/>
</dbReference>
<name>A0A414PY52_FUSMR</name>
<dbReference type="Gene3D" id="3.40.50.1240">
    <property type="entry name" value="Phosphoglycerate mutase-like"/>
    <property type="match status" value="1"/>
</dbReference>
<dbReference type="SUPFAM" id="SSF53254">
    <property type="entry name" value="Phosphoglycerate mutase-like"/>
    <property type="match status" value="1"/>
</dbReference>
<dbReference type="RefSeq" id="WP_118234152.1">
    <property type="nucleotide sequence ID" value="NZ_QRHL01000004.1"/>
</dbReference>
<dbReference type="InterPro" id="IPR050275">
    <property type="entry name" value="PGM_Phosphatase"/>
</dbReference>
<accession>A0A414PY52</accession>
<dbReference type="Pfam" id="PF00300">
    <property type="entry name" value="His_Phos_1"/>
    <property type="match status" value="1"/>
</dbReference>
<dbReference type="InterPro" id="IPR029033">
    <property type="entry name" value="His_PPase_superfam"/>
</dbReference>